<reference evidence="2" key="1">
    <citation type="submission" date="2009-10" db="EMBL/GenBank/DDBJ databases">
        <title>Diversity of trophic interactions inside an arsenic-rich microbial ecosystem.</title>
        <authorList>
            <person name="Bertin P.N."/>
            <person name="Heinrich-Salmeron A."/>
            <person name="Pelletier E."/>
            <person name="Goulhen-Chollet F."/>
            <person name="Arsene-Ploetze F."/>
            <person name="Gallien S."/>
            <person name="Calteau A."/>
            <person name="Vallenet D."/>
            <person name="Casiot C."/>
            <person name="Chane-Woon-Ming B."/>
            <person name="Giloteaux L."/>
            <person name="Barakat M."/>
            <person name="Bonnefoy V."/>
            <person name="Bruneel O."/>
            <person name="Chandler M."/>
            <person name="Cleiss J."/>
            <person name="Duran R."/>
            <person name="Elbaz-Poulichet F."/>
            <person name="Fonknechten N."/>
            <person name="Lauga B."/>
            <person name="Mornico D."/>
            <person name="Ortet P."/>
            <person name="Schaeffer C."/>
            <person name="Siguier P."/>
            <person name="Alexander Thil Smith A."/>
            <person name="Van Dorsselaer A."/>
            <person name="Weissenbach J."/>
            <person name="Medigue C."/>
            <person name="Le Paslier D."/>
        </authorList>
    </citation>
    <scope>NUCLEOTIDE SEQUENCE</scope>
</reference>
<evidence type="ECO:0000313" key="2">
    <source>
        <dbReference type="EMBL" id="CBH74017.1"/>
    </source>
</evidence>
<dbReference type="AlphaFoldDB" id="E6PC34"/>
<comment type="caution">
    <text evidence="2">The sequence shown here is derived from an EMBL/GenBank/DDBJ whole genome shotgun (WGS) entry which is preliminary data.</text>
</comment>
<evidence type="ECO:0000256" key="1">
    <source>
        <dbReference type="SAM" id="MobiDB-lite"/>
    </source>
</evidence>
<gene>
    <name evidence="2" type="ORF">CARN1_1904</name>
</gene>
<organism evidence="2">
    <name type="scientific">mine drainage metagenome</name>
    <dbReference type="NCBI Taxonomy" id="410659"/>
    <lineage>
        <taxon>unclassified sequences</taxon>
        <taxon>metagenomes</taxon>
        <taxon>ecological metagenomes</taxon>
    </lineage>
</organism>
<dbReference type="EMBL" id="CABL01000001">
    <property type="protein sequence ID" value="CBH74017.1"/>
    <property type="molecule type" value="Genomic_DNA"/>
</dbReference>
<sequence length="149" mass="15420">MHLRDFGSLLWVLIVIAGVVSTVRKAGSRSQSSPSVPLGQPSAAPKPAPVVTRGAAKVPREVSVAAQALADAAYRIQLAIAPVAPPPPEPVEQPAAIPAMESFGELSPALLASPSALLLRGRSEWARGVVIAEMLAPPLAMRESGPPTW</sequence>
<protein>
    <submittedName>
        <fullName evidence="2">Uncharacterized protein</fullName>
    </submittedName>
</protein>
<proteinExistence type="predicted"/>
<name>E6PC34_9ZZZZ</name>
<accession>E6PC34</accession>
<feature type="region of interest" description="Disordered" evidence="1">
    <location>
        <begin position="28"/>
        <end position="52"/>
    </location>
</feature>